<keyword evidence="2 4" id="KW-0863">Zinc-finger</keyword>
<dbReference type="InterPro" id="IPR013083">
    <property type="entry name" value="Znf_RING/FYVE/PHD"/>
</dbReference>
<dbReference type="GO" id="GO:0034247">
    <property type="term" value="P:snoRNA splicing"/>
    <property type="evidence" value="ECO:0007669"/>
    <property type="project" value="TreeGrafter"/>
</dbReference>
<dbReference type="Gramene" id="OE9A019707T1">
    <property type="protein sequence ID" value="OE9A019707C1"/>
    <property type="gene ID" value="OE9A019707"/>
</dbReference>
<dbReference type="CDD" id="cd16539">
    <property type="entry name" value="RING-HC_RNF113A_B"/>
    <property type="match status" value="1"/>
</dbReference>
<evidence type="ECO:0000256" key="5">
    <source>
        <dbReference type="SAM" id="MobiDB-lite"/>
    </source>
</evidence>
<evidence type="ECO:0000256" key="4">
    <source>
        <dbReference type="PROSITE-ProRule" id="PRU00723"/>
    </source>
</evidence>
<sequence length="310" mass="35823">MIFLKLICLKVVEEGDPSTESQPSQCGQNQDAPPRTEGFYKSSLTDFAFAFNDSNFSDRVIRIEIASDSLETRPESQACHTLTDWERKSKRHRGDVAKNENNKRALNSQHSAVSSKSRPREKYFRKRTAVVGKKRSDGDEKLYKGLHGYTDYRAGFRREHAIASEKAGLLPTLEFQPDICKDYKETGYCGYGDSCKFMHDRGNYKSGWQLENEWNEREKARKKALALGTKDDDEMSDEHDDDSLPFARFLCREPFADPVETKCKYYFCEHCALKHHAKSKRCFVCNQPTNGIFNTAFELCKKMAERKRWV</sequence>
<name>A0A8S0QSF8_OLEEU</name>
<evidence type="ECO:0000313" key="8">
    <source>
        <dbReference type="Proteomes" id="UP000594638"/>
    </source>
</evidence>
<feature type="region of interest" description="Disordered" evidence="5">
    <location>
        <begin position="88"/>
        <end position="121"/>
    </location>
</feature>
<dbReference type="PANTHER" id="PTHR12930">
    <property type="entry name" value="ZINC FINGER PROTEIN 183"/>
    <property type="match status" value="1"/>
</dbReference>
<dbReference type="GO" id="GO:0008270">
    <property type="term" value="F:zinc ion binding"/>
    <property type="evidence" value="ECO:0007669"/>
    <property type="project" value="UniProtKB-KW"/>
</dbReference>
<dbReference type="InterPro" id="IPR039971">
    <property type="entry name" value="CWC24-like"/>
</dbReference>
<reference evidence="7 8" key="1">
    <citation type="submission" date="2019-12" db="EMBL/GenBank/DDBJ databases">
        <authorList>
            <person name="Alioto T."/>
            <person name="Alioto T."/>
            <person name="Gomez Garrido J."/>
        </authorList>
    </citation>
    <scope>NUCLEOTIDE SEQUENCE [LARGE SCALE GENOMIC DNA]</scope>
</reference>
<dbReference type="SUPFAM" id="SSF57850">
    <property type="entry name" value="RING/U-box"/>
    <property type="match status" value="1"/>
</dbReference>
<dbReference type="Gene3D" id="3.30.40.10">
    <property type="entry name" value="Zinc/RING finger domain, C3HC4 (zinc finger)"/>
    <property type="match status" value="1"/>
</dbReference>
<dbReference type="GO" id="GO:0005684">
    <property type="term" value="C:U2-type spliceosomal complex"/>
    <property type="evidence" value="ECO:0007669"/>
    <property type="project" value="TreeGrafter"/>
</dbReference>
<feature type="compositionally biased region" description="Polar residues" evidence="5">
    <location>
        <begin position="18"/>
        <end position="31"/>
    </location>
</feature>
<feature type="compositionally biased region" description="Polar residues" evidence="5">
    <location>
        <begin position="104"/>
        <end position="116"/>
    </location>
</feature>
<evidence type="ECO:0000256" key="2">
    <source>
        <dbReference type="ARBA" id="ARBA00022771"/>
    </source>
</evidence>
<feature type="zinc finger region" description="C3H1-type" evidence="4">
    <location>
        <begin position="174"/>
        <end position="202"/>
    </location>
</feature>
<dbReference type="InterPro" id="IPR036855">
    <property type="entry name" value="Znf_CCCH_sf"/>
</dbReference>
<dbReference type="Proteomes" id="UP000594638">
    <property type="component" value="Unassembled WGS sequence"/>
</dbReference>
<keyword evidence="1 4" id="KW-0479">Metal-binding</keyword>
<evidence type="ECO:0000259" key="6">
    <source>
        <dbReference type="PROSITE" id="PS50103"/>
    </source>
</evidence>
<dbReference type="EMBL" id="CACTIH010001917">
    <property type="protein sequence ID" value="CAA2968654.1"/>
    <property type="molecule type" value="Genomic_DNA"/>
</dbReference>
<feature type="compositionally biased region" description="Basic and acidic residues" evidence="5">
    <location>
        <begin position="94"/>
        <end position="103"/>
    </location>
</feature>
<evidence type="ECO:0000256" key="3">
    <source>
        <dbReference type="ARBA" id="ARBA00022833"/>
    </source>
</evidence>
<proteinExistence type="predicted"/>
<feature type="domain" description="C3H1-type" evidence="6">
    <location>
        <begin position="174"/>
        <end position="202"/>
    </location>
</feature>
<protein>
    <submittedName>
        <fullName evidence="7">Zinc finger CCCH domain-containing 1</fullName>
    </submittedName>
</protein>
<feature type="region of interest" description="Disordered" evidence="5">
    <location>
        <begin position="16"/>
        <end position="37"/>
    </location>
</feature>
<dbReference type="PANTHER" id="PTHR12930:SF0">
    <property type="entry name" value="RING FINGER PROTEIN 113B"/>
    <property type="match status" value="1"/>
</dbReference>
<comment type="caution">
    <text evidence="7">The sequence shown here is derived from an EMBL/GenBank/DDBJ whole genome shotgun (WGS) entry which is preliminary data.</text>
</comment>
<keyword evidence="3 4" id="KW-0862">Zinc</keyword>
<organism evidence="7 8">
    <name type="scientific">Olea europaea subsp. europaea</name>
    <dbReference type="NCBI Taxonomy" id="158383"/>
    <lineage>
        <taxon>Eukaryota</taxon>
        <taxon>Viridiplantae</taxon>
        <taxon>Streptophyta</taxon>
        <taxon>Embryophyta</taxon>
        <taxon>Tracheophyta</taxon>
        <taxon>Spermatophyta</taxon>
        <taxon>Magnoliopsida</taxon>
        <taxon>eudicotyledons</taxon>
        <taxon>Gunneridae</taxon>
        <taxon>Pentapetalae</taxon>
        <taxon>asterids</taxon>
        <taxon>lamiids</taxon>
        <taxon>Lamiales</taxon>
        <taxon>Oleaceae</taxon>
        <taxon>Oleeae</taxon>
        <taxon>Olea</taxon>
    </lineage>
</organism>
<keyword evidence="8" id="KW-1185">Reference proteome</keyword>
<dbReference type="Pfam" id="PF00642">
    <property type="entry name" value="zf-CCCH"/>
    <property type="match status" value="1"/>
</dbReference>
<accession>A0A8S0QSF8</accession>
<gene>
    <name evidence="7" type="ORF">OLEA9_A019707</name>
</gene>
<dbReference type="AlphaFoldDB" id="A0A8S0QSF8"/>
<dbReference type="SUPFAM" id="SSF90229">
    <property type="entry name" value="CCCH zinc finger"/>
    <property type="match status" value="1"/>
</dbReference>
<dbReference type="PROSITE" id="PS50103">
    <property type="entry name" value="ZF_C3H1"/>
    <property type="match status" value="1"/>
</dbReference>
<evidence type="ECO:0000313" key="7">
    <source>
        <dbReference type="EMBL" id="CAA2968654.1"/>
    </source>
</evidence>
<dbReference type="Gene3D" id="4.10.1000.10">
    <property type="entry name" value="Zinc finger, CCCH-type"/>
    <property type="match status" value="1"/>
</dbReference>
<dbReference type="InterPro" id="IPR000571">
    <property type="entry name" value="Znf_CCCH"/>
</dbReference>
<dbReference type="SMART" id="SM00356">
    <property type="entry name" value="ZnF_C3H1"/>
    <property type="match status" value="1"/>
</dbReference>
<dbReference type="OrthoDB" id="25761at2759"/>
<evidence type="ECO:0000256" key="1">
    <source>
        <dbReference type="ARBA" id="ARBA00022723"/>
    </source>
</evidence>